<dbReference type="AlphaFoldDB" id="A0A1H5QQK9"/>
<evidence type="ECO:0000313" key="1">
    <source>
        <dbReference type="EMBL" id="SEF27487.1"/>
    </source>
</evidence>
<proteinExistence type="predicted"/>
<dbReference type="EMBL" id="FNUJ01000003">
    <property type="protein sequence ID" value="SEF27487.1"/>
    <property type="molecule type" value="Genomic_DNA"/>
</dbReference>
<dbReference type="STRING" id="218821.SAMN05421837_103896"/>
<keyword evidence="2" id="KW-1185">Reference proteome</keyword>
<gene>
    <name evidence="1" type="ORF">SAMN05421837_103896</name>
</gene>
<reference evidence="2" key="1">
    <citation type="submission" date="2016-10" db="EMBL/GenBank/DDBJ databases">
        <authorList>
            <person name="Varghese N."/>
            <person name="Submissions S."/>
        </authorList>
    </citation>
    <scope>NUCLEOTIDE SEQUENCE [LARGE SCALE GENOMIC DNA]</scope>
    <source>
        <strain evidence="2">DSM 44654</strain>
    </source>
</reference>
<dbReference type="Proteomes" id="UP000198878">
    <property type="component" value="Unassembled WGS sequence"/>
</dbReference>
<accession>A0A1H5QQK9</accession>
<sequence length="37" mass="4207">MRVVGPDEPLGVPYVEMETFFHGPGWTVRETWQAASE</sequence>
<organism evidence="1 2">
    <name type="scientific">Amycolatopsis pretoriensis</name>
    <dbReference type="NCBI Taxonomy" id="218821"/>
    <lineage>
        <taxon>Bacteria</taxon>
        <taxon>Bacillati</taxon>
        <taxon>Actinomycetota</taxon>
        <taxon>Actinomycetes</taxon>
        <taxon>Pseudonocardiales</taxon>
        <taxon>Pseudonocardiaceae</taxon>
        <taxon>Amycolatopsis</taxon>
    </lineage>
</organism>
<evidence type="ECO:0000313" key="2">
    <source>
        <dbReference type="Proteomes" id="UP000198878"/>
    </source>
</evidence>
<name>A0A1H5QQK9_9PSEU</name>
<protein>
    <submittedName>
        <fullName evidence="1">Uncharacterized protein</fullName>
    </submittedName>
</protein>